<proteinExistence type="predicted"/>
<dbReference type="EMBL" id="WSZM01000211">
    <property type="protein sequence ID" value="KAF4038170.1"/>
    <property type="molecule type" value="Genomic_DNA"/>
</dbReference>
<accession>A0A833T6E1</accession>
<reference evidence="2" key="1">
    <citation type="submission" date="2020-04" db="EMBL/GenBank/DDBJ databases">
        <title>Hybrid Assembly of Korean Phytophthora infestans isolates.</title>
        <authorList>
            <person name="Prokchorchik M."/>
            <person name="Lee Y."/>
            <person name="Seo J."/>
            <person name="Cho J.-H."/>
            <person name="Park Y.-E."/>
            <person name="Jang D.-C."/>
            <person name="Im J.-S."/>
            <person name="Choi J.-G."/>
            <person name="Park H.-J."/>
            <person name="Lee G.-B."/>
            <person name="Lee Y.-G."/>
            <person name="Hong S.-Y."/>
            <person name="Cho K."/>
            <person name="Sohn K.H."/>
        </authorList>
    </citation>
    <scope>NUCLEOTIDE SEQUENCE</scope>
    <source>
        <strain evidence="2">KR_1_A1</strain>
    </source>
</reference>
<gene>
    <name evidence="2" type="ORF">GN244_ATG09689</name>
</gene>
<evidence type="ECO:0000256" key="1">
    <source>
        <dbReference type="SAM" id="MobiDB-lite"/>
    </source>
</evidence>
<feature type="compositionally biased region" description="Polar residues" evidence="1">
    <location>
        <begin position="51"/>
        <end position="68"/>
    </location>
</feature>
<sequence length="240" mass="27254">MNDVEFNAVWDFLNESNLDELVGGQVTTANDATSFLQSAFEASVAAFNAGNTSPSKASVISNRTSVESTSDDEMQPSTQPPRPSMTVDQRERQKAYDRKYRKKKDVWRTEAAKAFVAGLRLLNVLLDDRIQRTRKVSATMRLLVLGKDDRKFPDFDREMEGANHEAKTQLGLNQAAKTYIELWTATWTLSKIEKGKFFLKPYAPDIEKNLKELVKLGEKLKESTVELEWCLDQKPKGVWV</sequence>
<organism evidence="2 3">
    <name type="scientific">Phytophthora infestans</name>
    <name type="common">Potato late blight agent</name>
    <name type="synonym">Botrytis infestans</name>
    <dbReference type="NCBI Taxonomy" id="4787"/>
    <lineage>
        <taxon>Eukaryota</taxon>
        <taxon>Sar</taxon>
        <taxon>Stramenopiles</taxon>
        <taxon>Oomycota</taxon>
        <taxon>Peronosporomycetes</taxon>
        <taxon>Peronosporales</taxon>
        <taxon>Peronosporaceae</taxon>
        <taxon>Phytophthora</taxon>
    </lineage>
</organism>
<feature type="region of interest" description="Disordered" evidence="1">
    <location>
        <begin position="51"/>
        <end position="97"/>
    </location>
</feature>
<evidence type="ECO:0000313" key="2">
    <source>
        <dbReference type="EMBL" id="KAF4038170.1"/>
    </source>
</evidence>
<name>A0A833T6E1_PHYIN</name>
<dbReference type="Proteomes" id="UP000602510">
    <property type="component" value="Unassembled WGS sequence"/>
</dbReference>
<comment type="caution">
    <text evidence="2">The sequence shown here is derived from an EMBL/GenBank/DDBJ whole genome shotgun (WGS) entry which is preliminary data.</text>
</comment>
<protein>
    <submittedName>
        <fullName evidence="2">Uncharacterized protein</fullName>
    </submittedName>
</protein>
<feature type="compositionally biased region" description="Basic and acidic residues" evidence="1">
    <location>
        <begin position="88"/>
        <end position="97"/>
    </location>
</feature>
<dbReference type="AlphaFoldDB" id="A0A833T6E1"/>
<keyword evidence="3" id="KW-1185">Reference proteome</keyword>
<evidence type="ECO:0000313" key="3">
    <source>
        <dbReference type="Proteomes" id="UP000602510"/>
    </source>
</evidence>